<evidence type="ECO:0000313" key="4">
    <source>
        <dbReference type="EnsemblMetazoa" id="KAF7495580.1"/>
    </source>
</evidence>
<organism evidence="3">
    <name type="scientific">Sarcoptes scabiei</name>
    <name type="common">Itch mite</name>
    <name type="synonym">Acarus scabiei</name>
    <dbReference type="NCBI Taxonomy" id="52283"/>
    <lineage>
        <taxon>Eukaryota</taxon>
        <taxon>Metazoa</taxon>
        <taxon>Ecdysozoa</taxon>
        <taxon>Arthropoda</taxon>
        <taxon>Chelicerata</taxon>
        <taxon>Arachnida</taxon>
        <taxon>Acari</taxon>
        <taxon>Acariformes</taxon>
        <taxon>Sarcoptiformes</taxon>
        <taxon>Astigmata</taxon>
        <taxon>Psoroptidia</taxon>
        <taxon>Sarcoptoidea</taxon>
        <taxon>Sarcoptidae</taxon>
        <taxon>Sarcoptinae</taxon>
        <taxon>Sarcoptes</taxon>
    </lineage>
</organism>
<dbReference type="AlphaFoldDB" id="A0A834RE99"/>
<dbReference type="Proteomes" id="UP000070412">
    <property type="component" value="Unassembled WGS sequence"/>
</dbReference>
<evidence type="ECO:0000313" key="5">
    <source>
        <dbReference type="Proteomes" id="UP000070412"/>
    </source>
</evidence>
<keyword evidence="5" id="KW-1185">Reference proteome</keyword>
<dbReference type="EnsemblMetazoa" id="SSS_7812s_mrna">
    <property type="protein sequence ID" value="KAF7495580.1"/>
    <property type="gene ID" value="SSS_7812"/>
</dbReference>
<evidence type="ECO:0000313" key="3">
    <source>
        <dbReference type="EMBL" id="KAF7495580.1"/>
    </source>
</evidence>
<feature type="signal peptide" evidence="2">
    <location>
        <begin position="1"/>
        <end position="17"/>
    </location>
</feature>
<feature type="region of interest" description="Disordered" evidence="1">
    <location>
        <begin position="240"/>
        <end position="284"/>
    </location>
</feature>
<name>A0A834RE99_SARSC</name>
<sequence>MFIFVFCFLFYFTWINMNSIKQNIAEKKIYTKTVETIKSLMNDPGFLADCELIRKMSLKIALRLRNSIYSQTFNQLKKWLQKLQNSFKNFKSDQLDDQMKQRYQKAQIKPILYNPRQLDIFSSILFKIFLLSTKACRLSKVWLDLGQLTSYFLITFAISSRICVFAKASMVYLGHILDLVIKNFDKTDEFDLQNKFENYFKKMEIKSGTEEHSNDHSLMMQHHSNDAEDLGVKIETENGKAAKSTKNFTQQKDRKKSNPKNKHRPLHVKKNFENNKKHQNLLDS</sequence>
<dbReference type="OrthoDB" id="6516520at2759"/>
<gene>
    <name evidence="3" type="ORF">SSS_7812</name>
</gene>
<accession>A0A834RE99</accession>
<keyword evidence="2" id="KW-0732">Signal</keyword>
<reference evidence="3" key="2">
    <citation type="submission" date="2020-01" db="EMBL/GenBank/DDBJ databases">
        <authorList>
            <person name="Korhonen P.K.K."/>
            <person name="Guangxu M.G."/>
            <person name="Wang T.W."/>
            <person name="Stroehlein A.J.S."/>
            <person name="Young N.D."/>
            <person name="Ang C.-S.A."/>
            <person name="Fernando D.W.F."/>
            <person name="Lu H.L."/>
            <person name="Taylor S.T."/>
            <person name="Ehtesham M.E.M."/>
            <person name="Najaraj S.H.N."/>
            <person name="Harsha G.H.G."/>
            <person name="Madugundu A.M."/>
            <person name="Renuse S.R."/>
            <person name="Holt D.H."/>
            <person name="Pandey A.P."/>
            <person name="Papenfuss A.P."/>
            <person name="Gasser R.B.G."/>
            <person name="Fischer K.F."/>
        </authorList>
    </citation>
    <scope>NUCLEOTIDE SEQUENCE</scope>
    <source>
        <strain evidence="3">SSS_KF_BRIS2020</strain>
    </source>
</reference>
<dbReference type="EMBL" id="WVUK01000047">
    <property type="protein sequence ID" value="KAF7495580.1"/>
    <property type="molecule type" value="Genomic_DNA"/>
</dbReference>
<reference evidence="5" key="1">
    <citation type="journal article" date="2020" name="PLoS Negl. Trop. Dis.">
        <title>High-quality nuclear genome for Sarcoptes scabiei-A critical resource for a neglected parasite.</title>
        <authorList>
            <person name="Korhonen P.K."/>
            <person name="Gasser R.B."/>
            <person name="Ma G."/>
            <person name="Wang T."/>
            <person name="Stroehlein A.J."/>
            <person name="Young N.D."/>
            <person name="Ang C.S."/>
            <person name="Fernando D.D."/>
            <person name="Lu H.C."/>
            <person name="Taylor S."/>
            <person name="Reynolds S.L."/>
            <person name="Mofiz E."/>
            <person name="Najaraj S.H."/>
            <person name="Gowda H."/>
            <person name="Madugundu A."/>
            <person name="Renuse S."/>
            <person name="Holt D."/>
            <person name="Pandey A."/>
            <person name="Papenfuss A.T."/>
            <person name="Fischer K."/>
        </authorList>
    </citation>
    <scope>NUCLEOTIDE SEQUENCE [LARGE SCALE GENOMIC DNA]</scope>
</reference>
<evidence type="ECO:0000256" key="1">
    <source>
        <dbReference type="SAM" id="MobiDB-lite"/>
    </source>
</evidence>
<evidence type="ECO:0008006" key="6">
    <source>
        <dbReference type="Google" id="ProtNLM"/>
    </source>
</evidence>
<proteinExistence type="predicted"/>
<protein>
    <recommendedName>
        <fullName evidence="6">Nucleolus and neural progenitor protein-like N-terminal domain-containing protein</fullName>
    </recommendedName>
</protein>
<evidence type="ECO:0000256" key="2">
    <source>
        <dbReference type="SAM" id="SignalP"/>
    </source>
</evidence>
<feature type="compositionally biased region" description="Basic residues" evidence="1">
    <location>
        <begin position="253"/>
        <end position="269"/>
    </location>
</feature>
<feature type="chain" id="PRO_5038259334" description="Nucleolus and neural progenitor protein-like N-terminal domain-containing protein" evidence="2">
    <location>
        <begin position="18"/>
        <end position="284"/>
    </location>
</feature>
<reference evidence="4" key="3">
    <citation type="submission" date="2022-06" db="UniProtKB">
        <authorList>
            <consortium name="EnsemblMetazoa"/>
        </authorList>
    </citation>
    <scope>IDENTIFICATION</scope>
</reference>